<dbReference type="OrthoDB" id="3650924at2759"/>
<feature type="domain" description="Heterokaryon incompatibility" evidence="1">
    <location>
        <begin position="42"/>
        <end position="169"/>
    </location>
</feature>
<keyword evidence="3" id="KW-1185">Reference proteome</keyword>
<dbReference type="GeneID" id="68289226"/>
<reference evidence="2 3" key="1">
    <citation type="submission" date="2021-01" db="EMBL/GenBank/DDBJ databases">
        <title>Cercospora kikuchii MAFF 305040 whole genome shotgun sequence.</title>
        <authorList>
            <person name="Kashiwa T."/>
            <person name="Suzuki T."/>
        </authorList>
    </citation>
    <scope>NUCLEOTIDE SEQUENCE [LARGE SCALE GENOMIC DNA]</scope>
    <source>
        <strain evidence="2 3">MAFF 305040</strain>
    </source>
</reference>
<sequence length="525" mass="60188">MNTVEQASTIDRLRDSYDLTPFPGRKTCELGKISVARQSKATTEEYGKRIPFSDLPKTFQDAVTVVRKLGLTHLWIDALCIVQDDEASLSKEISRMNEVYAGSTFTVALANAPETDAGFLGTRWPLSWQDCWLTEEGNVNIVAHADAGQQHSAMPGFCPLDKRGWVVQERLLSPRTIYYGKEHIFWDCRQTSDHEQQPFEGPNAYGRAEKEEDKKFDIREHDILLDNGMTGKLKRCYSKLQMLDVDGRDLMWESILRTTWHLIVSAYTNSTLSLDQDKSRALAGAGALIQKKFSMKASFGLWHDFFLTDLLWFPLRAEGPHSDPELFDRAPSWSWMARNRAVYNPWIVDMASRAMFDGRYAYLIDAQLKAELITLPEPTEFSVALGQIRDFGPYVIRLRGPLLKVKWGQDMTERPDEWRHDNGYFVTTDRKLALERESDHEHEHRNFRADYILPADLDLFCLLVTETRNEAKGVIDKQLGLILEKMDEPDRYRRVGALQHALSDRACEACVLFPDDTPIAEVEII</sequence>
<protein>
    <recommendedName>
        <fullName evidence="1">Heterokaryon incompatibility domain-containing protein</fullName>
    </recommendedName>
</protein>
<evidence type="ECO:0000313" key="2">
    <source>
        <dbReference type="EMBL" id="GIZ40306.1"/>
    </source>
</evidence>
<gene>
    <name evidence="2" type="ORF">CKM354_000365100</name>
</gene>
<organism evidence="2 3">
    <name type="scientific">Cercospora kikuchii</name>
    <dbReference type="NCBI Taxonomy" id="84275"/>
    <lineage>
        <taxon>Eukaryota</taxon>
        <taxon>Fungi</taxon>
        <taxon>Dikarya</taxon>
        <taxon>Ascomycota</taxon>
        <taxon>Pezizomycotina</taxon>
        <taxon>Dothideomycetes</taxon>
        <taxon>Dothideomycetidae</taxon>
        <taxon>Mycosphaerellales</taxon>
        <taxon>Mycosphaerellaceae</taxon>
        <taxon>Cercospora</taxon>
    </lineage>
</organism>
<dbReference type="EMBL" id="BOLY01000002">
    <property type="protein sequence ID" value="GIZ40306.1"/>
    <property type="molecule type" value="Genomic_DNA"/>
</dbReference>
<dbReference type="PANTHER" id="PTHR33112">
    <property type="entry name" value="DOMAIN PROTEIN, PUTATIVE-RELATED"/>
    <property type="match status" value="1"/>
</dbReference>
<name>A0A9P3FAI2_9PEZI</name>
<dbReference type="InterPro" id="IPR010730">
    <property type="entry name" value="HET"/>
</dbReference>
<dbReference type="Pfam" id="PF06985">
    <property type="entry name" value="HET"/>
    <property type="match status" value="1"/>
</dbReference>
<dbReference type="Proteomes" id="UP000825890">
    <property type="component" value="Unassembled WGS sequence"/>
</dbReference>
<dbReference type="PANTHER" id="PTHR33112:SF16">
    <property type="entry name" value="HETEROKARYON INCOMPATIBILITY DOMAIN-CONTAINING PROTEIN"/>
    <property type="match status" value="1"/>
</dbReference>
<dbReference type="AlphaFoldDB" id="A0A9P3FAI2"/>
<evidence type="ECO:0000259" key="1">
    <source>
        <dbReference type="Pfam" id="PF06985"/>
    </source>
</evidence>
<dbReference type="RefSeq" id="XP_044654793.1">
    <property type="nucleotide sequence ID" value="XM_044798858.1"/>
</dbReference>
<comment type="caution">
    <text evidence="2">The sequence shown here is derived from an EMBL/GenBank/DDBJ whole genome shotgun (WGS) entry which is preliminary data.</text>
</comment>
<accession>A0A9P3FAI2</accession>
<proteinExistence type="predicted"/>
<evidence type="ECO:0000313" key="3">
    <source>
        <dbReference type="Proteomes" id="UP000825890"/>
    </source>
</evidence>